<comment type="caution">
    <text evidence="1">The sequence shown here is derived from an EMBL/GenBank/DDBJ whole genome shotgun (WGS) entry which is preliminary data.</text>
</comment>
<evidence type="ECO:0000313" key="2">
    <source>
        <dbReference type="Proteomes" id="UP001203297"/>
    </source>
</evidence>
<reference evidence="1" key="1">
    <citation type="journal article" date="2022" name="New Phytol.">
        <title>Evolutionary transition to the ectomycorrhizal habit in the genomes of a hyperdiverse lineage of mushroom-forming fungi.</title>
        <authorList>
            <person name="Looney B."/>
            <person name="Miyauchi S."/>
            <person name="Morin E."/>
            <person name="Drula E."/>
            <person name="Courty P.E."/>
            <person name="Kohler A."/>
            <person name="Kuo A."/>
            <person name="LaButti K."/>
            <person name="Pangilinan J."/>
            <person name="Lipzen A."/>
            <person name="Riley R."/>
            <person name="Andreopoulos W."/>
            <person name="He G."/>
            <person name="Johnson J."/>
            <person name="Nolan M."/>
            <person name="Tritt A."/>
            <person name="Barry K.W."/>
            <person name="Grigoriev I.V."/>
            <person name="Nagy L.G."/>
            <person name="Hibbett D."/>
            <person name="Henrissat B."/>
            <person name="Matheny P.B."/>
            <person name="Labbe J."/>
            <person name="Martin F.M."/>
        </authorList>
    </citation>
    <scope>NUCLEOTIDE SEQUENCE</scope>
    <source>
        <strain evidence="1">BPL690</strain>
    </source>
</reference>
<gene>
    <name evidence="1" type="ORF">B0F90DRAFT_1837430</name>
</gene>
<proteinExistence type="predicted"/>
<organism evidence="1 2">
    <name type="scientific">Multifurca ochricompacta</name>
    <dbReference type="NCBI Taxonomy" id="376703"/>
    <lineage>
        <taxon>Eukaryota</taxon>
        <taxon>Fungi</taxon>
        <taxon>Dikarya</taxon>
        <taxon>Basidiomycota</taxon>
        <taxon>Agaricomycotina</taxon>
        <taxon>Agaricomycetes</taxon>
        <taxon>Russulales</taxon>
        <taxon>Russulaceae</taxon>
        <taxon>Multifurca</taxon>
    </lineage>
</organism>
<dbReference type="Proteomes" id="UP001203297">
    <property type="component" value="Unassembled WGS sequence"/>
</dbReference>
<dbReference type="EMBL" id="WTXG01000011">
    <property type="protein sequence ID" value="KAI0302451.1"/>
    <property type="molecule type" value="Genomic_DNA"/>
</dbReference>
<name>A0AAD4M653_9AGAM</name>
<accession>A0AAD4M653</accession>
<sequence>VAVKGQEVASHLSERTPPFSYLFRSWIHTFPNKAFHRNCQLSASTTLCMHIAWPGLWSILLLVDHLWSVYVASAHPGSGTSKSNMVAHDSIDILRQSHLENRIRPQDGNTGADVVVVPLFTYLEGSGTRYQVTVRTMILCRKPRSNDFTPSIPYICPREREKSKAWMFCFRWLNLPSADDGEHKICIVQNIRNRRIVEKQATCRS</sequence>
<evidence type="ECO:0000313" key="1">
    <source>
        <dbReference type="EMBL" id="KAI0302451.1"/>
    </source>
</evidence>
<protein>
    <submittedName>
        <fullName evidence="1">Uncharacterized protein</fullName>
    </submittedName>
</protein>
<dbReference type="AlphaFoldDB" id="A0AAD4M653"/>
<keyword evidence="2" id="KW-1185">Reference proteome</keyword>
<feature type="non-terminal residue" evidence="1">
    <location>
        <position position="1"/>
    </location>
</feature>